<evidence type="ECO:0000256" key="1">
    <source>
        <dbReference type="SAM" id="MobiDB-lite"/>
    </source>
</evidence>
<name>A0AAV5FXX6_ELECO</name>
<dbReference type="AlphaFoldDB" id="A0AAV5FXX6"/>
<accession>A0AAV5FXX6</accession>
<gene>
    <name evidence="2" type="primary">gb29014</name>
    <name evidence="2" type="ORF">PR202_gb29014</name>
</gene>
<proteinExistence type="predicted"/>
<reference evidence="2" key="1">
    <citation type="journal article" date="2018" name="DNA Res.">
        <title>Multiple hybrid de novo genome assembly of finger millet, an orphan allotetraploid crop.</title>
        <authorList>
            <person name="Hatakeyama M."/>
            <person name="Aluri S."/>
            <person name="Balachadran M.T."/>
            <person name="Sivarajan S.R."/>
            <person name="Patrignani A."/>
            <person name="Gruter S."/>
            <person name="Poveda L."/>
            <person name="Shimizu-Inatsugi R."/>
            <person name="Baeten J."/>
            <person name="Francoijs K.J."/>
            <person name="Nataraja K.N."/>
            <person name="Reddy Y.A.N."/>
            <person name="Phadnis S."/>
            <person name="Ravikumar R.L."/>
            <person name="Schlapbach R."/>
            <person name="Sreeman S.M."/>
            <person name="Shimizu K.K."/>
        </authorList>
    </citation>
    <scope>NUCLEOTIDE SEQUENCE</scope>
</reference>
<feature type="region of interest" description="Disordered" evidence="1">
    <location>
        <begin position="1"/>
        <end position="26"/>
    </location>
</feature>
<protein>
    <submittedName>
        <fullName evidence="2">Uncharacterized protein</fullName>
    </submittedName>
</protein>
<evidence type="ECO:0000313" key="3">
    <source>
        <dbReference type="Proteomes" id="UP001054889"/>
    </source>
</evidence>
<organism evidence="2 3">
    <name type="scientific">Eleusine coracana subsp. coracana</name>
    <dbReference type="NCBI Taxonomy" id="191504"/>
    <lineage>
        <taxon>Eukaryota</taxon>
        <taxon>Viridiplantae</taxon>
        <taxon>Streptophyta</taxon>
        <taxon>Embryophyta</taxon>
        <taxon>Tracheophyta</taxon>
        <taxon>Spermatophyta</taxon>
        <taxon>Magnoliopsida</taxon>
        <taxon>Liliopsida</taxon>
        <taxon>Poales</taxon>
        <taxon>Poaceae</taxon>
        <taxon>PACMAD clade</taxon>
        <taxon>Chloridoideae</taxon>
        <taxon>Cynodonteae</taxon>
        <taxon>Eleusininae</taxon>
        <taxon>Eleusine</taxon>
    </lineage>
</organism>
<sequence length="89" mass="10095">MASGIQIVSRRMVRPESESSTLQEPEEMMHLTPWDLRLITVTAFTPLAQPPHHGDRGRRSGHISVLQRGRHPFCPCRDTGGHRRWCGPS</sequence>
<feature type="region of interest" description="Disordered" evidence="1">
    <location>
        <begin position="69"/>
        <end position="89"/>
    </location>
</feature>
<reference evidence="2" key="2">
    <citation type="submission" date="2021-12" db="EMBL/GenBank/DDBJ databases">
        <title>Resequencing data analysis of finger millet.</title>
        <authorList>
            <person name="Hatakeyama M."/>
            <person name="Aluri S."/>
            <person name="Balachadran M.T."/>
            <person name="Sivarajan S.R."/>
            <person name="Poveda L."/>
            <person name="Shimizu-Inatsugi R."/>
            <person name="Schlapbach R."/>
            <person name="Sreeman S.M."/>
            <person name="Shimizu K.K."/>
        </authorList>
    </citation>
    <scope>NUCLEOTIDE SEQUENCE</scope>
</reference>
<dbReference type="EMBL" id="BQKI01000098">
    <property type="protein sequence ID" value="GJN39866.1"/>
    <property type="molecule type" value="Genomic_DNA"/>
</dbReference>
<dbReference type="Proteomes" id="UP001054889">
    <property type="component" value="Unassembled WGS sequence"/>
</dbReference>
<comment type="caution">
    <text evidence="2">The sequence shown here is derived from an EMBL/GenBank/DDBJ whole genome shotgun (WGS) entry which is preliminary data.</text>
</comment>
<keyword evidence="3" id="KW-1185">Reference proteome</keyword>
<evidence type="ECO:0000313" key="2">
    <source>
        <dbReference type="EMBL" id="GJN39866.1"/>
    </source>
</evidence>